<name>R9H1Z1_9SPHI</name>
<dbReference type="Gene3D" id="1.25.40.10">
    <property type="entry name" value="Tetratricopeptide repeat domain"/>
    <property type="match status" value="3"/>
</dbReference>
<sequence>MAFPAFAQSEVEDRQAMEYYQAGAFEQALPVYQKLYANGAQPEYYDQYLSVLLKTKNYQLAEELIKKMIAANKSSSMYQIDYGRLLQEQGFKEKADELYNGLLRTIPKDEFDIRELAGSFYRANALDYSIKAFLYGRKALNDPQAFGFDLISLYRYQKNKQMLVLEYINILSKTPDPQIIRQAQNNFNTVFDTPEDYTLLKNSLVAAMSKNPPHVAFGELLSWTYLQQNDYASALKQLISLDKKGKMNGEQIFNLGETLLFNKAFKEALMAFEYLDNKSNDSSYHLPSKARILYCKTELLSNSMGNKFGDAELPLIGDNLSNGNLQYAKPVKAKSPLIGNNSSNSNLQGTKLRKGDFSSGEVNKLEAEYGTFFNEARNNPQELLFAMRNLANFQAYQLRDYDKARSLLEKALSLPNLPAALKGQIKLELGDIYILGANVWDATLLYSQVEKEFSNKPLGQDAKYRNAKLSYYRGDFVWAKVQLDVLKSATTQLIANDALNLSILIAENTMSKGDTNALAKYAEADFFLFCNHPEQSIRILDSINRLYPQNSLADDILMLKARIFLKQEDNLAAISCLDSIVSQYSYDVWADDALFMLGTLYESKLKEPEKAKHYYEKIIMDFPGSLYIAEARLRFRKLRGDSLG</sequence>
<dbReference type="Proteomes" id="UP000014174">
    <property type="component" value="Unassembled WGS sequence"/>
</dbReference>
<dbReference type="SUPFAM" id="SSF48452">
    <property type="entry name" value="TPR-like"/>
    <property type="match status" value="2"/>
</dbReference>
<protein>
    <submittedName>
        <fullName evidence="1">Tetratricopeptide repeat domain protein</fullName>
    </submittedName>
</protein>
<dbReference type="PATRIC" id="fig|1150600.3.peg.1671"/>
<dbReference type="InterPro" id="IPR011990">
    <property type="entry name" value="TPR-like_helical_dom_sf"/>
</dbReference>
<keyword evidence="2" id="KW-1185">Reference proteome</keyword>
<organism evidence="1 2">
    <name type="scientific">Arcticibacter svalbardensis MN12-7</name>
    <dbReference type="NCBI Taxonomy" id="1150600"/>
    <lineage>
        <taxon>Bacteria</taxon>
        <taxon>Pseudomonadati</taxon>
        <taxon>Bacteroidota</taxon>
        <taxon>Sphingobacteriia</taxon>
        <taxon>Sphingobacteriales</taxon>
        <taxon>Sphingobacteriaceae</taxon>
        <taxon>Arcticibacter</taxon>
    </lineage>
</organism>
<dbReference type="AlphaFoldDB" id="R9H1Z1"/>
<dbReference type="InterPro" id="IPR019734">
    <property type="entry name" value="TPR_rpt"/>
</dbReference>
<dbReference type="STRING" id="1150600.ADIARSV_1697"/>
<dbReference type="Pfam" id="PF13174">
    <property type="entry name" value="TPR_6"/>
    <property type="match status" value="1"/>
</dbReference>
<comment type="caution">
    <text evidence="1">The sequence shown here is derived from an EMBL/GenBank/DDBJ whole genome shotgun (WGS) entry which is preliminary data.</text>
</comment>
<dbReference type="EMBL" id="AQPN01000063">
    <property type="protein sequence ID" value="EOR95209.1"/>
    <property type="molecule type" value="Genomic_DNA"/>
</dbReference>
<reference evidence="1 2" key="1">
    <citation type="journal article" date="2013" name="Genome Announc.">
        <title>Draft Genome Sequence of Arcticibacter svalbardensis Strain MN12-7T, a Member of the Family Sphingobacteriaceae Isolated from an Arctic Soil Sample.</title>
        <authorList>
            <person name="Shivaji S."/>
            <person name="Ara S."/>
            <person name="Prasad S."/>
            <person name="Manasa B.P."/>
            <person name="Begum Z."/>
            <person name="Singh A."/>
            <person name="Kumar Pinnaka A."/>
        </authorList>
    </citation>
    <scope>NUCLEOTIDE SEQUENCE [LARGE SCALE GENOMIC DNA]</scope>
    <source>
        <strain evidence="1 2">MN12-7</strain>
    </source>
</reference>
<evidence type="ECO:0000313" key="2">
    <source>
        <dbReference type="Proteomes" id="UP000014174"/>
    </source>
</evidence>
<gene>
    <name evidence="1" type="ORF">ADIARSV_1697</name>
</gene>
<evidence type="ECO:0000313" key="1">
    <source>
        <dbReference type="EMBL" id="EOR95209.1"/>
    </source>
</evidence>
<accession>R9H1Z1</accession>
<proteinExistence type="predicted"/>
<dbReference type="eggNOG" id="COG1729">
    <property type="taxonomic scope" value="Bacteria"/>
</dbReference>